<dbReference type="PANTHER" id="PTHR42973">
    <property type="entry name" value="BINDING OXIDOREDUCTASE, PUTATIVE (AFU_ORTHOLOGUE AFUA_1G17690)-RELATED"/>
    <property type="match status" value="1"/>
</dbReference>
<keyword evidence="4" id="KW-0274">FAD</keyword>
<keyword evidence="5" id="KW-0560">Oxidoreductase</keyword>
<dbReference type="GO" id="GO:0016491">
    <property type="term" value="F:oxidoreductase activity"/>
    <property type="evidence" value="ECO:0007669"/>
    <property type="project" value="UniProtKB-KW"/>
</dbReference>
<protein>
    <submittedName>
        <fullName evidence="7">FAD/FMN-containing dehydrogenase</fullName>
    </submittedName>
</protein>
<dbReference type="SUPFAM" id="SSF56176">
    <property type="entry name" value="FAD-binding/transporter-associated domain-like"/>
    <property type="match status" value="1"/>
</dbReference>
<dbReference type="RefSeq" id="WP_170177777.1">
    <property type="nucleotide sequence ID" value="NZ_QTTT01000001.1"/>
</dbReference>
<reference evidence="7 8" key="1">
    <citation type="submission" date="2018-08" db="EMBL/GenBank/DDBJ databases">
        <title>Sequencing the genomes of 1000 actinobacteria strains.</title>
        <authorList>
            <person name="Klenk H.-P."/>
        </authorList>
    </citation>
    <scope>NUCLEOTIDE SEQUENCE [LARGE SCALE GENOMIC DNA]</scope>
    <source>
        <strain evidence="7 8">DSM 43927</strain>
    </source>
</reference>
<dbReference type="GO" id="GO:0071949">
    <property type="term" value="F:FAD binding"/>
    <property type="evidence" value="ECO:0007669"/>
    <property type="project" value="InterPro"/>
</dbReference>
<dbReference type="Proteomes" id="UP000256661">
    <property type="component" value="Unassembled WGS sequence"/>
</dbReference>
<dbReference type="Gene3D" id="3.30.43.10">
    <property type="entry name" value="Uridine Diphospho-n-acetylenolpyruvylglucosamine Reductase, domain 2"/>
    <property type="match status" value="1"/>
</dbReference>
<evidence type="ECO:0000256" key="5">
    <source>
        <dbReference type="ARBA" id="ARBA00023002"/>
    </source>
</evidence>
<dbReference type="InterPro" id="IPR016166">
    <property type="entry name" value="FAD-bd_PCMH"/>
</dbReference>
<dbReference type="PANTHER" id="PTHR42973:SF39">
    <property type="entry name" value="FAD-BINDING PCMH-TYPE DOMAIN-CONTAINING PROTEIN"/>
    <property type="match status" value="1"/>
</dbReference>
<name>A0A3D9SUT7_9ACTN</name>
<dbReference type="PROSITE" id="PS51387">
    <property type="entry name" value="FAD_PCMH"/>
    <property type="match status" value="1"/>
</dbReference>
<evidence type="ECO:0000256" key="2">
    <source>
        <dbReference type="ARBA" id="ARBA00005466"/>
    </source>
</evidence>
<dbReference type="PROSITE" id="PS00862">
    <property type="entry name" value="OX2_COVAL_FAD"/>
    <property type="match status" value="1"/>
</dbReference>
<evidence type="ECO:0000313" key="8">
    <source>
        <dbReference type="Proteomes" id="UP000256661"/>
    </source>
</evidence>
<keyword evidence="3" id="KW-0285">Flavoprotein</keyword>
<accession>A0A3D9SUT7</accession>
<evidence type="ECO:0000256" key="3">
    <source>
        <dbReference type="ARBA" id="ARBA00022630"/>
    </source>
</evidence>
<keyword evidence="8" id="KW-1185">Reference proteome</keyword>
<dbReference type="Gene3D" id="3.40.462.20">
    <property type="match status" value="1"/>
</dbReference>
<dbReference type="InterPro" id="IPR050416">
    <property type="entry name" value="FAD-linked_Oxidoreductase"/>
</dbReference>
<dbReference type="InterPro" id="IPR036318">
    <property type="entry name" value="FAD-bd_PCMH-like_sf"/>
</dbReference>
<comment type="cofactor">
    <cofactor evidence="1">
        <name>FAD</name>
        <dbReference type="ChEBI" id="CHEBI:57692"/>
    </cofactor>
</comment>
<proteinExistence type="inferred from homology"/>
<comment type="caution">
    <text evidence="7">The sequence shown here is derived from an EMBL/GenBank/DDBJ whole genome shotgun (WGS) entry which is preliminary data.</text>
</comment>
<dbReference type="InterPro" id="IPR016167">
    <property type="entry name" value="FAD-bd_PCMH_sub1"/>
</dbReference>
<dbReference type="InterPro" id="IPR006094">
    <property type="entry name" value="Oxid_FAD_bind_N"/>
</dbReference>
<evidence type="ECO:0000256" key="4">
    <source>
        <dbReference type="ARBA" id="ARBA00022827"/>
    </source>
</evidence>
<dbReference type="Pfam" id="PF01565">
    <property type="entry name" value="FAD_binding_4"/>
    <property type="match status" value="1"/>
</dbReference>
<feature type="domain" description="FAD-binding PCMH-type" evidence="6">
    <location>
        <begin position="37"/>
        <end position="208"/>
    </location>
</feature>
<evidence type="ECO:0000259" key="6">
    <source>
        <dbReference type="PROSITE" id="PS51387"/>
    </source>
</evidence>
<organism evidence="7 8">
    <name type="scientific">Thermomonospora umbrina</name>
    <dbReference type="NCBI Taxonomy" id="111806"/>
    <lineage>
        <taxon>Bacteria</taxon>
        <taxon>Bacillati</taxon>
        <taxon>Actinomycetota</taxon>
        <taxon>Actinomycetes</taxon>
        <taxon>Streptosporangiales</taxon>
        <taxon>Thermomonosporaceae</taxon>
        <taxon>Thermomonospora</taxon>
    </lineage>
</organism>
<sequence>MRNVDDAARELRDAGVRTLLPRDQDYEEARLPWRRTTEHRPGLIAEAAGPADVRAVVRAAGAHGLPLTVMATGHGAVRPCDGGLLLRTAAMNGVRVDPERRTVRVAAGALWGDVVAAAAPFGLAPVSGSSPTVGVVGYTLGGGAGWLSRRYGYAADGLISAEVVTAEGEILTVGGDDHQDHPDLLWALRGGGGAFALVTALELPLYPVAEAYAGMAVFPFENAARALAVYRDWAWDEPDRSNTALMLMRMPDAPHLPEPLRGRPALGLRAFHLGDAEEAEAVLAPLRAAAGTPLMDMLRPITFADTSALFGPPPGPSRAEGRLELLRDLPEEAVAEVIGIVEDGGPVAGVEVRHWGGAMDRPPEGAGPVGHRDVPFSVMVGAEAAGPEESGPVGEAVAKAAARVRPYATGGSFLNFLGDPEATATAYTEEDHRRLVEIKRRYDPEDLLSGGHDFR</sequence>
<dbReference type="InterPro" id="IPR016169">
    <property type="entry name" value="FAD-bd_PCMH_sub2"/>
</dbReference>
<gene>
    <name evidence="7" type="ORF">DFJ69_5238</name>
</gene>
<dbReference type="InterPro" id="IPR006093">
    <property type="entry name" value="Oxy_OxRdtase_FAD_BS"/>
</dbReference>
<comment type="similarity">
    <text evidence="2">Belongs to the oxygen-dependent FAD-linked oxidoreductase family.</text>
</comment>
<evidence type="ECO:0000256" key="1">
    <source>
        <dbReference type="ARBA" id="ARBA00001974"/>
    </source>
</evidence>
<dbReference type="EMBL" id="QTTT01000001">
    <property type="protein sequence ID" value="REE99722.1"/>
    <property type="molecule type" value="Genomic_DNA"/>
</dbReference>
<evidence type="ECO:0000313" key="7">
    <source>
        <dbReference type="EMBL" id="REE99722.1"/>
    </source>
</evidence>
<dbReference type="Gene3D" id="3.30.465.10">
    <property type="match status" value="1"/>
</dbReference>
<dbReference type="AlphaFoldDB" id="A0A3D9SUT7"/>